<keyword evidence="1 2" id="KW-0694">RNA-binding</keyword>
<sequence>MAPKKKGQKMDLSAFLADENTGGSWADEMDTLPTGPSAGPMFGDEGALGGSHLSRNFGGGAGRDGESFSFLAHAGPGGFGGPPGRFDDRPQRAEVPIPSVPPFTAFVGNLSFETTEGDLEDFFGGLGVKSVRMAAPSMEGKPRGFGYVEFETVDGLKNALTATGSDLQGRTVRISVAEAKESRFGRADEASTWERSGPLPSLPGRSGGFGASRSGGFGDRAPLGGGGSGGYEEVERDAPLRGGKFVPSAAPERRGFSGYGGPRGGEGDRAPREPYVEVERDAPVRGGKFVPSEPASSGRRMFSDREPSRADEGSWERRGPSALPPRGAAGFGGAAPSDAAPAARRPLQLSARSAADASTDSSSTGSAAPSSRASPFGAARPIDTAAKEREVDEKLAKQRAEAASAQEARNKERDEKKKAAAATESPAAAAAESKSDGAWVRKGPLPPSSQRSNSHGSHNKAKSPSSELPPAVPVVNSVPSAAQRKDGFSYSKAAGKTEGGDVEQVTEGVEQTKLE</sequence>
<feature type="compositionally biased region" description="Gly residues" evidence="3">
    <location>
        <begin position="205"/>
        <end position="230"/>
    </location>
</feature>
<evidence type="ECO:0000313" key="6">
    <source>
        <dbReference type="Proteomes" id="UP000237144"/>
    </source>
</evidence>
<feature type="compositionally biased region" description="Polar residues" evidence="3">
    <location>
        <begin position="448"/>
        <end position="466"/>
    </location>
</feature>
<feature type="compositionally biased region" description="Low complexity" evidence="3">
    <location>
        <begin position="195"/>
        <end position="204"/>
    </location>
</feature>
<reference evidence="5 6" key="1">
    <citation type="journal article" date="2018" name="Front. Microbiol.">
        <title>Prospects for Fungal Bioremediation of Acidic Radioactive Waste Sites: Characterization and Genome Sequence of Rhodotorula taiwanensis MD1149.</title>
        <authorList>
            <person name="Tkavc R."/>
            <person name="Matrosova V.Y."/>
            <person name="Grichenko O.E."/>
            <person name="Gostincar C."/>
            <person name="Volpe R.P."/>
            <person name="Klimenkova P."/>
            <person name="Gaidamakova E.K."/>
            <person name="Zhou C.E."/>
            <person name="Stewart B.J."/>
            <person name="Lyman M.G."/>
            <person name="Malfatti S.A."/>
            <person name="Rubinfeld B."/>
            <person name="Courtot M."/>
            <person name="Singh J."/>
            <person name="Dalgard C.L."/>
            <person name="Hamilton T."/>
            <person name="Frey K.G."/>
            <person name="Gunde-Cimerman N."/>
            <person name="Dugan L."/>
            <person name="Daly M.J."/>
        </authorList>
    </citation>
    <scope>NUCLEOTIDE SEQUENCE [LARGE SCALE GENOMIC DNA]</scope>
    <source>
        <strain evidence="5 6">MD1149</strain>
    </source>
</reference>
<dbReference type="InterPro" id="IPR035979">
    <property type="entry name" value="RBD_domain_sf"/>
</dbReference>
<comment type="caution">
    <text evidence="5">The sequence shown here is derived from an EMBL/GenBank/DDBJ whole genome shotgun (WGS) entry which is preliminary data.</text>
</comment>
<evidence type="ECO:0000313" key="5">
    <source>
        <dbReference type="EMBL" id="POY72229.1"/>
    </source>
</evidence>
<feature type="compositionally biased region" description="Basic and acidic residues" evidence="3">
    <location>
        <begin position="301"/>
        <end position="319"/>
    </location>
</feature>
<dbReference type="PANTHER" id="PTHR23236:SF11">
    <property type="entry name" value="EUKARYOTIC TRANSLATION INITIATION FACTOR 4H"/>
    <property type="match status" value="1"/>
</dbReference>
<dbReference type="SUPFAM" id="SSF54928">
    <property type="entry name" value="RNA-binding domain, RBD"/>
    <property type="match status" value="1"/>
</dbReference>
<name>A0A2S5B632_9BASI</name>
<dbReference type="Pfam" id="PF00076">
    <property type="entry name" value="RRM_1"/>
    <property type="match status" value="1"/>
</dbReference>
<keyword evidence="6" id="KW-1185">Reference proteome</keyword>
<protein>
    <recommendedName>
        <fullName evidence="4">RRM domain-containing protein</fullName>
    </recommendedName>
</protein>
<dbReference type="PROSITE" id="PS50102">
    <property type="entry name" value="RRM"/>
    <property type="match status" value="1"/>
</dbReference>
<feature type="compositionally biased region" description="Basic and acidic residues" evidence="3">
    <location>
        <begin position="265"/>
        <end position="283"/>
    </location>
</feature>
<feature type="compositionally biased region" description="Low complexity" evidence="3">
    <location>
        <begin position="473"/>
        <end position="482"/>
    </location>
</feature>
<feature type="domain" description="RRM" evidence="4">
    <location>
        <begin position="103"/>
        <end position="179"/>
    </location>
</feature>
<feature type="compositionally biased region" description="Low complexity" evidence="3">
    <location>
        <begin position="324"/>
        <end position="379"/>
    </location>
</feature>
<dbReference type="InterPro" id="IPR000504">
    <property type="entry name" value="RRM_dom"/>
</dbReference>
<organism evidence="5 6">
    <name type="scientific">Rhodotorula taiwanensis</name>
    <dbReference type="NCBI Taxonomy" id="741276"/>
    <lineage>
        <taxon>Eukaryota</taxon>
        <taxon>Fungi</taxon>
        <taxon>Dikarya</taxon>
        <taxon>Basidiomycota</taxon>
        <taxon>Pucciniomycotina</taxon>
        <taxon>Microbotryomycetes</taxon>
        <taxon>Sporidiobolales</taxon>
        <taxon>Sporidiobolaceae</taxon>
        <taxon>Rhodotorula</taxon>
    </lineage>
</organism>
<dbReference type="Proteomes" id="UP000237144">
    <property type="component" value="Unassembled WGS sequence"/>
</dbReference>
<feature type="compositionally biased region" description="Basic and acidic residues" evidence="3">
    <location>
        <begin position="385"/>
        <end position="400"/>
    </location>
</feature>
<dbReference type="EMBL" id="PJQD01000055">
    <property type="protein sequence ID" value="POY72229.1"/>
    <property type="molecule type" value="Genomic_DNA"/>
</dbReference>
<gene>
    <name evidence="5" type="ORF">BMF94_4735</name>
</gene>
<dbReference type="Gene3D" id="3.30.70.330">
    <property type="match status" value="1"/>
</dbReference>
<dbReference type="OrthoDB" id="48651at2759"/>
<dbReference type="PANTHER" id="PTHR23236">
    <property type="entry name" value="EUKARYOTIC TRANSLATION INITIATION FACTOR 4B/4H"/>
    <property type="match status" value="1"/>
</dbReference>
<dbReference type="GO" id="GO:0003723">
    <property type="term" value="F:RNA binding"/>
    <property type="evidence" value="ECO:0007669"/>
    <property type="project" value="UniProtKB-UniRule"/>
</dbReference>
<evidence type="ECO:0000259" key="4">
    <source>
        <dbReference type="PROSITE" id="PS50102"/>
    </source>
</evidence>
<evidence type="ECO:0000256" key="2">
    <source>
        <dbReference type="PROSITE-ProRule" id="PRU00176"/>
    </source>
</evidence>
<dbReference type="AlphaFoldDB" id="A0A2S5B632"/>
<dbReference type="InterPro" id="IPR012677">
    <property type="entry name" value="Nucleotide-bd_a/b_plait_sf"/>
</dbReference>
<feature type="compositionally biased region" description="Low complexity" evidence="3">
    <location>
        <begin position="420"/>
        <end position="438"/>
    </location>
</feature>
<feature type="region of interest" description="Disordered" evidence="3">
    <location>
        <begin position="181"/>
        <end position="515"/>
    </location>
</feature>
<evidence type="ECO:0000256" key="1">
    <source>
        <dbReference type="ARBA" id="ARBA00022884"/>
    </source>
</evidence>
<proteinExistence type="predicted"/>
<dbReference type="GO" id="GO:0005730">
    <property type="term" value="C:nucleolus"/>
    <property type="evidence" value="ECO:0007669"/>
    <property type="project" value="TreeGrafter"/>
</dbReference>
<dbReference type="STRING" id="741276.A0A2S5B632"/>
<feature type="region of interest" description="Disordered" evidence="3">
    <location>
        <begin position="1"/>
        <end position="59"/>
    </location>
</feature>
<accession>A0A2S5B632</accession>
<dbReference type="SMART" id="SM00360">
    <property type="entry name" value="RRM"/>
    <property type="match status" value="1"/>
</dbReference>
<evidence type="ECO:0000256" key="3">
    <source>
        <dbReference type="SAM" id="MobiDB-lite"/>
    </source>
</evidence>
<feature type="compositionally biased region" description="Basic and acidic residues" evidence="3">
    <location>
        <begin position="408"/>
        <end position="418"/>
    </location>
</feature>